<evidence type="ECO:0000313" key="2">
    <source>
        <dbReference type="EMBL" id="AXI76672.1"/>
    </source>
</evidence>
<feature type="region of interest" description="Disordered" evidence="1">
    <location>
        <begin position="46"/>
        <end position="79"/>
    </location>
</feature>
<dbReference type="EMBL" id="CP031264">
    <property type="protein sequence ID" value="AXI76672.1"/>
    <property type="molecule type" value="Genomic_DNA"/>
</dbReference>
<dbReference type="SUPFAM" id="SSF54001">
    <property type="entry name" value="Cysteine proteinases"/>
    <property type="match status" value="1"/>
</dbReference>
<name>A0A345SSG7_9ACTN</name>
<dbReference type="InterPro" id="IPR036366">
    <property type="entry name" value="PGBDSf"/>
</dbReference>
<reference evidence="3" key="1">
    <citation type="submission" date="2018-07" db="EMBL/GenBank/DDBJ databases">
        <title>Streptacidiphilus bronchialis DSM 106435 chromosome.</title>
        <authorList>
            <person name="Batra D."/>
            <person name="Gulvik C.A."/>
        </authorList>
    </citation>
    <scope>NUCLEOTIDE SEQUENCE [LARGE SCALE GENOMIC DNA]</scope>
    <source>
        <strain evidence="3">DSM 106435</strain>
    </source>
</reference>
<dbReference type="KEGG" id="stri:C7M71_003545"/>
<evidence type="ECO:0000256" key="1">
    <source>
        <dbReference type="SAM" id="MobiDB-lite"/>
    </source>
</evidence>
<sequence length="412" mass="44407">MRLARNVRRLRRAGLGDGRAHGRAQLRPVVTVAAGTVLAGTGVAHAAQSSTPPSTTFADLPGPTDLPGPSDLPTDLPGSAGLRSTAAWTMRGDDAGPPVLTELTRAEIVSRAARWLNSRVPYSRSHFRDGYRTDCSGFISMAWGLDGSAWTGNLTDFAVPIAKDDLAAGDILLFHNPADPERGSHVVLFDHWADRSHTSYVGYEQSRPHTLRRTIPYGYFTHGTEYRAYRYRNLASGISELPFPGAESFGPGASNSSVTLLGSMLVGRGGGRFYTEGPGPEWGDADRAATQAFQQAQGWRDAEADGLPGPHTWRLLINGGGRDIPGDALGAGRTPDFPGVDSFAPGRSGSHVLALGRQLTTRGYDSHYRVGPDPIWTEADRLNVQDFQRAQGWRGTEADGYPGPDTWTRLFE</sequence>
<protein>
    <submittedName>
        <fullName evidence="2">Peptidoglycan-binding protein</fullName>
    </submittedName>
</protein>
<dbReference type="NCBIfam" id="NF038080">
    <property type="entry name" value="PG_bind_siph"/>
    <property type="match status" value="2"/>
</dbReference>
<feature type="compositionally biased region" description="Polar residues" evidence="1">
    <location>
        <begin position="48"/>
        <end position="57"/>
    </location>
</feature>
<dbReference type="InterPro" id="IPR047763">
    <property type="entry name" value="PG_bind_dom_phiBT1-type"/>
</dbReference>
<dbReference type="AlphaFoldDB" id="A0A345SSG7"/>
<dbReference type="SUPFAM" id="SSF47090">
    <property type="entry name" value="PGBD-like"/>
    <property type="match status" value="2"/>
</dbReference>
<dbReference type="OrthoDB" id="5620138at2"/>
<dbReference type="Proteomes" id="UP000249340">
    <property type="component" value="Chromosome"/>
</dbReference>
<dbReference type="InterPro" id="IPR036365">
    <property type="entry name" value="PGBD-like_sf"/>
</dbReference>
<dbReference type="Gene3D" id="1.10.101.10">
    <property type="entry name" value="PGBD-like superfamily/PGBD"/>
    <property type="match status" value="2"/>
</dbReference>
<dbReference type="Gene3D" id="3.90.1720.10">
    <property type="entry name" value="endopeptidase domain like (from Nostoc punctiforme)"/>
    <property type="match status" value="1"/>
</dbReference>
<keyword evidence="3" id="KW-1185">Reference proteome</keyword>
<gene>
    <name evidence="2" type="ORF">C7M71_003545</name>
</gene>
<organism evidence="2 3">
    <name type="scientific">Peterkaempfera bronchialis</name>
    <dbReference type="NCBI Taxonomy" id="2126346"/>
    <lineage>
        <taxon>Bacteria</taxon>
        <taxon>Bacillati</taxon>
        <taxon>Actinomycetota</taxon>
        <taxon>Actinomycetes</taxon>
        <taxon>Kitasatosporales</taxon>
        <taxon>Streptomycetaceae</taxon>
        <taxon>Peterkaempfera</taxon>
    </lineage>
</organism>
<evidence type="ECO:0000313" key="3">
    <source>
        <dbReference type="Proteomes" id="UP000249340"/>
    </source>
</evidence>
<dbReference type="InterPro" id="IPR038765">
    <property type="entry name" value="Papain-like_cys_pep_sf"/>
</dbReference>
<accession>A0A345SSG7</accession>
<proteinExistence type="predicted"/>